<comment type="caution">
    <text evidence="4">The sequence shown here is derived from an EMBL/GenBank/DDBJ whole genome shotgun (WGS) entry which is preliminary data.</text>
</comment>
<dbReference type="EMBL" id="BSYI01000018">
    <property type="protein sequence ID" value="GMG83328.1"/>
    <property type="molecule type" value="Genomic_DNA"/>
</dbReference>
<dbReference type="PANTHER" id="PTHR43080:SF2">
    <property type="entry name" value="CBS DOMAIN-CONTAINING PROTEIN"/>
    <property type="match status" value="1"/>
</dbReference>
<dbReference type="Proteomes" id="UP001239909">
    <property type="component" value="Unassembled WGS sequence"/>
</dbReference>
<dbReference type="RefSeq" id="WP_285672125.1">
    <property type="nucleotide sequence ID" value="NZ_BSYI01000018.1"/>
</dbReference>
<evidence type="ECO:0000313" key="5">
    <source>
        <dbReference type="Proteomes" id="UP001239909"/>
    </source>
</evidence>
<dbReference type="Gene3D" id="3.10.580.10">
    <property type="entry name" value="CBS-domain"/>
    <property type="match status" value="1"/>
</dbReference>
<dbReference type="SMART" id="SM00116">
    <property type="entry name" value="CBS"/>
    <property type="match status" value="2"/>
</dbReference>
<feature type="domain" description="CBS" evidence="3">
    <location>
        <begin position="9"/>
        <end position="71"/>
    </location>
</feature>
<sequence>MNVKQILSMKGSSDVATIAPAAQLRDAAKVLGEKRYGALVVSNDGATVSGIISERDIVRALGRDGPQCLDVPVSVHMTAKVETCAPNDSVLSVMESMTNGRFRHMPVVQEGRMIGILSIGDVVKARIKQMEEENIQMVNMLHG</sequence>
<accession>A0ABQ6LJ83</accession>
<dbReference type="InterPro" id="IPR000644">
    <property type="entry name" value="CBS_dom"/>
</dbReference>
<evidence type="ECO:0000313" key="4">
    <source>
        <dbReference type="EMBL" id="GMG83328.1"/>
    </source>
</evidence>
<evidence type="ECO:0000256" key="2">
    <source>
        <dbReference type="PROSITE-ProRule" id="PRU00703"/>
    </source>
</evidence>
<protein>
    <submittedName>
        <fullName evidence="4">CBS domain-containing protein</fullName>
    </submittedName>
</protein>
<reference evidence="4 5" key="1">
    <citation type="submission" date="2023-04" db="EMBL/GenBank/DDBJ databases">
        <title>Marinoamorphus aggregata gen. nov., sp. Nov., isolate from tissue of brittle star Ophioplocus japonicus.</title>
        <authorList>
            <person name="Kawano K."/>
            <person name="Sawayama S."/>
            <person name="Nakagawa S."/>
        </authorList>
    </citation>
    <scope>NUCLEOTIDE SEQUENCE [LARGE SCALE GENOMIC DNA]</scope>
    <source>
        <strain evidence="4 5">NKW23</strain>
    </source>
</reference>
<keyword evidence="5" id="KW-1185">Reference proteome</keyword>
<dbReference type="InterPro" id="IPR051257">
    <property type="entry name" value="Diverse_CBS-Domain"/>
</dbReference>
<dbReference type="Pfam" id="PF00571">
    <property type="entry name" value="CBS"/>
    <property type="match status" value="2"/>
</dbReference>
<dbReference type="SUPFAM" id="SSF54631">
    <property type="entry name" value="CBS-domain pair"/>
    <property type="match status" value="1"/>
</dbReference>
<gene>
    <name evidence="4" type="ORF">LNKW23_25410</name>
</gene>
<evidence type="ECO:0000256" key="1">
    <source>
        <dbReference type="ARBA" id="ARBA00023122"/>
    </source>
</evidence>
<keyword evidence="1 2" id="KW-0129">CBS domain</keyword>
<dbReference type="InterPro" id="IPR046342">
    <property type="entry name" value="CBS_dom_sf"/>
</dbReference>
<evidence type="ECO:0000259" key="3">
    <source>
        <dbReference type="PROSITE" id="PS51371"/>
    </source>
</evidence>
<organism evidence="4 5">
    <name type="scientific">Paralimibaculum aggregatum</name>
    <dbReference type="NCBI Taxonomy" id="3036245"/>
    <lineage>
        <taxon>Bacteria</taxon>
        <taxon>Pseudomonadati</taxon>
        <taxon>Pseudomonadota</taxon>
        <taxon>Alphaproteobacteria</taxon>
        <taxon>Rhodobacterales</taxon>
        <taxon>Paracoccaceae</taxon>
        <taxon>Paralimibaculum</taxon>
    </lineage>
</organism>
<dbReference type="PANTHER" id="PTHR43080">
    <property type="entry name" value="CBS DOMAIN-CONTAINING PROTEIN CBSX3, MITOCHONDRIAL"/>
    <property type="match status" value="1"/>
</dbReference>
<dbReference type="InterPro" id="IPR044725">
    <property type="entry name" value="CBSX3_CBS_dom"/>
</dbReference>
<dbReference type="PROSITE" id="PS51371">
    <property type="entry name" value="CBS"/>
    <property type="match status" value="2"/>
</dbReference>
<dbReference type="CDD" id="cd04623">
    <property type="entry name" value="CBS_pair_bac_euk"/>
    <property type="match status" value="1"/>
</dbReference>
<name>A0ABQ6LJ83_9RHOB</name>
<feature type="domain" description="CBS" evidence="3">
    <location>
        <begin position="77"/>
        <end position="132"/>
    </location>
</feature>
<proteinExistence type="predicted"/>